<dbReference type="SUPFAM" id="SSF50692">
    <property type="entry name" value="ADC-like"/>
    <property type="match status" value="1"/>
</dbReference>
<dbReference type="InterPro" id="IPR006657">
    <property type="entry name" value="MoPterin_dinucl-bd_dom"/>
</dbReference>
<dbReference type="EMBL" id="JAOQJQ010000002">
    <property type="protein sequence ID" value="MCU6761696.1"/>
    <property type="molecule type" value="Genomic_DNA"/>
</dbReference>
<dbReference type="PANTHER" id="PTHR43105">
    <property type="entry name" value="RESPIRATORY NITRATE REDUCTASE"/>
    <property type="match status" value="1"/>
</dbReference>
<gene>
    <name evidence="3" type="ORF">OCV88_05000</name>
</gene>
<dbReference type="Pfam" id="PF01568">
    <property type="entry name" value="Molydop_binding"/>
    <property type="match status" value="1"/>
</dbReference>
<organism evidence="3 4">
    <name type="scientific">Brotonthovivens ammoniilytica</name>
    <dbReference type="NCBI Taxonomy" id="2981725"/>
    <lineage>
        <taxon>Bacteria</taxon>
        <taxon>Bacillati</taxon>
        <taxon>Bacillota</taxon>
        <taxon>Clostridia</taxon>
        <taxon>Lachnospirales</taxon>
        <taxon>Lachnospiraceae</taxon>
        <taxon>Brotonthovivens</taxon>
    </lineage>
</organism>
<protein>
    <recommendedName>
        <fullName evidence="2">Molybdopterin dinucleotide-binding domain-containing protein</fullName>
    </recommendedName>
</protein>
<reference evidence="3 4" key="1">
    <citation type="journal article" date="2021" name="ISME Commun">
        <title>Automated analysis of genomic sequences facilitates high-throughput and comprehensive description of bacteria.</title>
        <authorList>
            <person name="Hitch T.C.A."/>
        </authorList>
    </citation>
    <scope>NUCLEOTIDE SEQUENCE [LARGE SCALE GENOMIC DNA]</scope>
    <source>
        <strain evidence="3 4">Sanger_109</strain>
    </source>
</reference>
<evidence type="ECO:0000313" key="3">
    <source>
        <dbReference type="EMBL" id="MCU6761696.1"/>
    </source>
</evidence>
<accession>A0ABT2TIM4</accession>
<evidence type="ECO:0000259" key="2">
    <source>
        <dbReference type="Pfam" id="PF01568"/>
    </source>
</evidence>
<evidence type="ECO:0000313" key="4">
    <source>
        <dbReference type="Proteomes" id="UP001652442"/>
    </source>
</evidence>
<dbReference type="Gene3D" id="2.40.40.20">
    <property type="match status" value="1"/>
</dbReference>
<evidence type="ECO:0000256" key="1">
    <source>
        <dbReference type="ARBA" id="ARBA00023002"/>
    </source>
</evidence>
<dbReference type="Proteomes" id="UP001652442">
    <property type="component" value="Unassembled WGS sequence"/>
</dbReference>
<dbReference type="InterPro" id="IPR050123">
    <property type="entry name" value="Prok_molybdopt-oxidoreductase"/>
</dbReference>
<keyword evidence="1" id="KW-0560">Oxidoreductase</keyword>
<dbReference type="InterPro" id="IPR009010">
    <property type="entry name" value="Asp_de-COase-like_dom_sf"/>
</dbReference>
<feature type="domain" description="Molybdopterin dinucleotide-binding" evidence="2">
    <location>
        <begin position="1"/>
        <end position="104"/>
    </location>
</feature>
<proteinExistence type="predicted"/>
<name>A0ABT2TIM4_9FIRM</name>
<dbReference type="PANTHER" id="PTHR43105:SF14">
    <property type="entry name" value="FORMATE DEHYDROGENASE H"/>
    <property type="match status" value="1"/>
</dbReference>
<sequence>MTGRVLHHYNACAMTDKTEGINRIDKGSFIEMNTQDAKAAGVHNGDIVTVSSRRGSIQTRAYVSDKTRKGECWMPFHYVEGGANWLTIDSLDSISSTPEYKVCAVRIDKPCCM</sequence>
<keyword evidence="4" id="KW-1185">Reference proteome</keyword>
<comment type="caution">
    <text evidence="3">The sequence shown here is derived from an EMBL/GenBank/DDBJ whole genome shotgun (WGS) entry which is preliminary data.</text>
</comment>